<evidence type="ECO:0000313" key="7">
    <source>
        <dbReference type="EMBL" id="QHN34496.1"/>
    </source>
</evidence>
<reference evidence="7" key="1">
    <citation type="journal article" date="2021" name="Nat. Microbiol.">
        <title>Cocultivation of an ultrasmall environmental parasitic bacterium with lytic ability against bacteria associated with wastewater foams.</title>
        <authorList>
            <person name="Batinovic S."/>
            <person name="Rose J.J.A."/>
            <person name="Ratcliffe J."/>
            <person name="Seviour R.J."/>
            <person name="Petrovski S."/>
        </authorList>
    </citation>
    <scope>NUCLEOTIDE SEQUENCE</scope>
    <source>
        <strain evidence="7">CON9</strain>
    </source>
</reference>
<dbReference type="InterPro" id="IPR018275">
    <property type="entry name" value="Ribosomal_bS18_CS"/>
</dbReference>
<dbReference type="InterPro" id="IPR036870">
    <property type="entry name" value="Ribosomal_bS18_sf"/>
</dbReference>
<organism evidence="7 8">
    <name type="scientific">Gordonia pseudamarae</name>
    <dbReference type="NCBI Taxonomy" id="2831662"/>
    <lineage>
        <taxon>Bacteria</taxon>
        <taxon>Bacillati</taxon>
        <taxon>Actinomycetota</taxon>
        <taxon>Actinomycetes</taxon>
        <taxon>Mycobacteriales</taxon>
        <taxon>Gordoniaceae</taxon>
        <taxon>Gordonia</taxon>
    </lineage>
</organism>
<protein>
    <recommendedName>
        <fullName evidence="4 5">Small ribosomal subunit protein bS18</fullName>
    </recommendedName>
</protein>
<evidence type="ECO:0000256" key="6">
    <source>
        <dbReference type="RuleBase" id="RU003910"/>
    </source>
</evidence>
<dbReference type="EMBL" id="CP045809">
    <property type="protein sequence ID" value="QHN34496.1"/>
    <property type="molecule type" value="Genomic_DNA"/>
</dbReference>
<dbReference type="RefSeq" id="WP_213247658.1">
    <property type="nucleotide sequence ID" value="NZ_CP045806.1"/>
</dbReference>
<proteinExistence type="inferred from homology"/>
<accession>A0ABX6IH74</accession>
<dbReference type="Pfam" id="PF01084">
    <property type="entry name" value="Ribosomal_S18"/>
    <property type="match status" value="1"/>
</dbReference>
<dbReference type="PANTHER" id="PTHR13479">
    <property type="entry name" value="30S RIBOSOMAL PROTEIN S18"/>
    <property type="match status" value="1"/>
</dbReference>
<keyword evidence="3 5" id="KW-0687">Ribonucleoprotein</keyword>
<evidence type="ECO:0000313" key="8">
    <source>
        <dbReference type="Proteomes" id="UP001059836"/>
    </source>
</evidence>
<evidence type="ECO:0000256" key="2">
    <source>
        <dbReference type="ARBA" id="ARBA00022980"/>
    </source>
</evidence>
<keyword evidence="5" id="KW-0699">rRNA-binding</keyword>
<comment type="subunit">
    <text evidence="5">Part of the 30S ribosomal subunit. Forms a tight heterodimer with protein bS6.</text>
</comment>
<evidence type="ECO:0000256" key="3">
    <source>
        <dbReference type="ARBA" id="ARBA00023274"/>
    </source>
</evidence>
<evidence type="ECO:0000256" key="1">
    <source>
        <dbReference type="ARBA" id="ARBA00005589"/>
    </source>
</evidence>
<name>A0ABX6IH74_9ACTN</name>
<keyword evidence="5" id="KW-0694">RNA-binding</keyword>
<evidence type="ECO:0000256" key="5">
    <source>
        <dbReference type="HAMAP-Rule" id="MF_00270"/>
    </source>
</evidence>
<evidence type="ECO:0000256" key="4">
    <source>
        <dbReference type="ARBA" id="ARBA00035141"/>
    </source>
</evidence>
<dbReference type="HAMAP" id="MF_00270">
    <property type="entry name" value="Ribosomal_bS18"/>
    <property type="match status" value="1"/>
</dbReference>
<comment type="function">
    <text evidence="5">Binds as a heterodimer with protein bS6 to the central domain of the 16S rRNA, where it helps stabilize the platform of the 30S subunit.</text>
</comment>
<dbReference type="SUPFAM" id="SSF46911">
    <property type="entry name" value="Ribosomal protein S18"/>
    <property type="match status" value="1"/>
</dbReference>
<dbReference type="Gene3D" id="4.10.640.10">
    <property type="entry name" value="Ribosomal protein S18"/>
    <property type="match status" value="1"/>
</dbReference>
<dbReference type="Proteomes" id="UP001059836">
    <property type="component" value="Chromosome"/>
</dbReference>
<keyword evidence="8" id="KW-1185">Reference proteome</keyword>
<dbReference type="InterPro" id="IPR001648">
    <property type="entry name" value="Ribosomal_bS18"/>
</dbReference>
<dbReference type="PROSITE" id="PS00057">
    <property type="entry name" value="RIBOSOMAL_S18"/>
    <property type="match status" value="1"/>
</dbReference>
<gene>
    <name evidence="5 7" type="primary">rpsR</name>
    <name evidence="7" type="ORF">GII31_05860</name>
</gene>
<dbReference type="PANTHER" id="PTHR13479:SF40">
    <property type="entry name" value="SMALL RIBOSOMAL SUBUNIT PROTEIN BS18M"/>
    <property type="match status" value="1"/>
</dbReference>
<keyword evidence="2 5" id="KW-0689">Ribosomal protein</keyword>
<comment type="similarity">
    <text evidence="1 5 6">Belongs to the bacterial ribosomal protein bS18 family.</text>
</comment>
<sequence length="88" mass="9801">MGKSHPHRRPEQPTRKAANRLAALSKSTGTTPAIDYKDVALLRQFLSDRGKIRSRRVTGLTPQQQRQVATAIRNARDMALLPFASHGK</sequence>
<dbReference type="GO" id="GO:0005840">
    <property type="term" value="C:ribosome"/>
    <property type="evidence" value="ECO:0007669"/>
    <property type="project" value="UniProtKB-KW"/>
</dbReference>
<dbReference type="NCBIfam" id="TIGR00165">
    <property type="entry name" value="S18"/>
    <property type="match status" value="1"/>
</dbReference>
<dbReference type="PRINTS" id="PR00974">
    <property type="entry name" value="RIBOSOMALS18"/>
</dbReference>